<feature type="compositionally biased region" description="Low complexity" evidence="8">
    <location>
        <begin position="313"/>
        <end position="332"/>
    </location>
</feature>
<evidence type="ECO:0000256" key="3">
    <source>
        <dbReference type="ARBA" id="ARBA00022927"/>
    </source>
</evidence>
<dbReference type="GO" id="GO:0033281">
    <property type="term" value="C:TAT protein transport complex"/>
    <property type="evidence" value="ECO:0007669"/>
    <property type="project" value="UniProtKB-UniRule"/>
</dbReference>
<feature type="transmembrane region" description="Helical" evidence="7">
    <location>
        <begin position="37"/>
        <end position="57"/>
    </location>
</feature>
<keyword evidence="2 7" id="KW-0812">Transmembrane</keyword>
<dbReference type="Pfam" id="PF00902">
    <property type="entry name" value="TatC"/>
    <property type="match status" value="1"/>
</dbReference>
<keyword evidence="5 7" id="KW-0811">Translocation</keyword>
<dbReference type="GO" id="GO:0009977">
    <property type="term" value="F:proton motive force dependent protein transmembrane transporter activity"/>
    <property type="evidence" value="ECO:0007669"/>
    <property type="project" value="TreeGrafter"/>
</dbReference>
<comment type="function">
    <text evidence="7">Part of the twin-arginine translocation (Tat) system that transports large folded proteins containing a characteristic twin-arginine motif in their signal peptide across membranes. Together with TatB, TatC is part of a receptor directly interacting with Tat signal peptides.</text>
</comment>
<comment type="subcellular location">
    <subcellularLocation>
        <location evidence="7">Cell membrane</location>
        <topology evidence="7">Multi-pass membrane protein</topology>
    </subcellularLocation>
    <subcellularLocation>
        <location evidence="1">Membrane</location>
        <topology evidence="1">Multi-pass membrane protein</topology>
    </subcellularLocation>
</comment>
<keyword evidence="3 7" id="KW-0653">Protein transport</keyword>
<dbReference type="PRINTS" id="PR01840">
    <property type="entry name" value="TATCFAMILY"/>
</dbReference>
<comment type="similarity">
    <text evidence="7">Belongs to the TatC family.</text>
</comment>
<feature type="transmembrane region" description="Helical" evidence="7">
    <location>
        <begin position="187"/>
        <end position="211"/>
    </location>
</feature>
<dbReference type="EMBL" id="JACCBN010000001">
    <property type="protein sequence ID" value="NYD37328.1"/>
    <property type="molecule type" value="Genomic_DNA"/>
</dbReference>
<evidence type="ECO:0000256" key="2">
    <source>
        <dbReference type="ARBA" id="ARBA00022692"/>
    </source>
</evidence>
<evidence type="ECO:0000256" key="7">
    <source>
        <dbReference type="HAMAP-Rule" id="MF_00902"/>
    </source>
</evidence>
<feature type="transmembrane region" description="Helical" evidence="7">
    <location>
        <begin position="246"/>
        <end position="266"/>
    </location>
</feature>
<evidence type="ECO:0000313" key="10">
    <source>
        <dbReference type="Proteomes" id="UP000535890"/>
    </source>
</evidence>
<keyword evidence="4 7" id="KW-1133">Transmembrane helix</keyword>
<evidence type="ECO:0000256" key="6">
    <source>
        <dbReference type="ARBA" id="ARBA00023136"/>
    </source>
</evidence>
<comment type="caution">
    <text evidence="9">The sequence shown here is derived from an EMBL/GenBank/DDBJ whole genome shotgun (WGS) entry which is preliminary data.</text>
</comment>
<dbReference type="NCBIfam" id="TIGR00945">
    <property type="entry name" value="tatC"/>
    <property type="match status" value="1"/>
</dbReference>
<feature type="transmembrane region" description="Helical" evidence="7">
    <location>
        <begin position="101"/>
        <end position="121"/>
    </location>
</feature>
<dbReference type="GO" id="GO:0065002">
    <property type="term" value="P:intracellular protein transmembrane transport"/>
    <property type="evidence" value="ECO:0007669"/>
    <property type="project" value="TreeGrafter"/>
</dbReference>
<protein>
    <recommendedName>
        <fullName evidence="7">Sec-independent protein translocase protein TatC</fullName>
    </recommendedName>
</protein>
<reference evidence="9 10" key="1">
    <citation type="submission" date="2020-07" db="EMBL/GenBank/DDBJ databases">
        <title>Sequencing the genomes of 1000 actinobacteria strains.</title>
        <authorList>
            <person name="Klenk H.-P."/>
        </authorList>
    </citation>
    <scope>NUCLEOTIDE SEQUENCE [LARGE SCALE GENOMIC DNA]</scope>
    <source>
        <strain evidence="9 10">DSM 45772</strain>
    </source>
</reference>
<dbReference type="PANTHER" id="PTHR30371:SF0">
    <property type="entry name" value="SEC-INDEPENDENT PROTEIN TRANSLOCASE PROTEIN TATC, CHLOROPLASTIC-RELATED"/>
    <property type="match status" value="1"/>
</dbReference>
<keyword evidence="6 7" id="KW-0472">Membrane</keyword>
<keyword evidence="7" id="KW-1003">Cell membrane</keyword>
<keyword evidence="7" id="KW-0813">Transport</keyword>
<feature type="region of interest" description="Disordered" evidence="8">
    <location>
        <begin position="279"/>
        <end position="299"/>
    </location>
</feature>
<dbReference type="InterPro" id="IPR002033">
    <property type="entry name" value="TatC"/>
</dbReference>
<feature type="compositionally biased region" description="Low complexity" evidence="8">
    <location>
        <begin position="288"/>
        <end position="299"/>
    </location>
</feature>
<dbReference type="InterPro" id="IPR019820">
    <property type="entry name" value="Sec-indep_translocase_CS"/>
</dbReference>
<evidence type="ECO:0000256" key="8">
    <source>
        <dbReference type="SAM" id="MobiDB-lite"/>
    </source>
</evidence>
<feature type="region of interest" description="Disordered" evidence="8">
    <location>
        <begin position="313"/>
        <end position="341"/>
    </location>
</feature>
<accession>A0A7Y9J6K4</accession>
<comment type="subunit">
    <text evidence="7">The Tat system comprises two distinct complexes: a TatABC complex, containing multiple copies of TatA, TatB and TatC subunits, and a separate TatA complex, containing only TatA subunits. Substrates initially bind to the TatABC complex, which probably triggers association of the separate TatA complex to form the active translocon.</text>
</comment>
<dbReference type="HAMAP" id="MF_00902">
    <property type="entry name" value="TatC"/>
    <property type="match status" value="1"/>
</dbReference>
<dbReference type="GO" id="GO:0043953">
    <property type="term" value="P:protein transport by the Tat complex"/>
    <property type="evidence" value="ECO:0007669"/>
    <property type="project" value="UniProtKB-UniRule"/>
</dbReference>
<sequence length="341" mass="36635">MARPSWMHVPRWLRPRAGNPDGTMTLLEHIHELRRRLMIGVIAVLLGTIVGVLWYQFHIFGLPSLGELLTEPYCALPPGARLTLGDPNRCQLVAFAPFEQLTLLIKVGVAAGVVLSSPIWLSQLWGFITPGLHAHERKFARVFIGTGTILFVGGAVMAYLVLTKALYFLVTVGGGIQITALRGDDYFSLLITLLVIFGVSFELPLLMIMLNRVGIFPYATIKAWRRGLIFAIFVFAAVVTPGQDPFSMLALGCSLTVLFEIAAQVCRVHDRRAAKASPWQGLADDEAGPSPMAGTAAAASTVTASAPVGASALETGSRTTLPAPAPTRTDPPSGSDYDDVT</sequence>
<name>A0A7Y9J6K4_9PSEU</name>
<feature type="transmembrane region" description="Helical" evidence="7">
    <location>
        <begin position="142"/>
        <end position="167"/>
    </location>
</feature>
<evidence type="ECO:0000256" key="4">
    <source>
        <dbReference type="ARBA" id="ARBA00022989"/>
    </source>
</evidence>
<dbReference type="Proteomes" id="UP000535890">
    <property type="component" value="Unassembled WGS sequence"/>
</dbReference>
<evidence type="ECO:0000256" key="1">
    <source>
        <dbReference type="ARBA" id="ARBA00004141"/>
    </source>
</evidence>
<gene>
    <name evidence="7" type="primary">tatC</name>
    <name evidence="9" type="ORF">BJ983_003430</name>
</gene>
<organism evidence="9 10">
    <name type="scientific">Actinomycetospora corticicola</name>
    <dbReference type="NCBI Taxonomy" id="663602"/>
    <lineage>
        <taxon>Bacteria</taxon>
        <taxon>Bacillati</taxon>
        <taxon>Actinomycetota</taxon>
        <taxon>Actinomycetes</taxon>
        <taxon>Pseudonocardiales</taxon>
        <taxon>Pseudonocardiaceae</taxon>
        <taxon>Actinomycetospora</taxon>
    </lineage>
</organism>
<keyword evidence="10" id="KW-1185">Reference proteome</keyword>
<dbReference type="PANTHER" id="PTHR30371">
    <property type="entry name" value="SEC-INDEPENDENT PROTEIN TRANSLOCASE PROTEIN TATC"/>
    <property type="match status" value="1"/>
</dbReference>
<dbReference type="PROSITE" id="PS01218">
    <property type="entry name" value="TATC"/>
    <property type="match status" value="1"/>
</dbReference>
<feature type="transmembrane region" description="Helical" evidence="7">
    <location>
        <begin position="223"/>
        <end position="240"/>
    </location>
</feature>
<proteinExistence type="inferred from homology"/>
<dbReference type="AlphaFoldDB" id="A0A7Y9J6K4"/>
<evidence type="ECO:0000256" key="5">
    <source>
        <dbReference type="ARBA" id="ARBA00023010"/>
    </source>
</evidence>
<evidence type="ECO:0000313" key="9">
    <source>
        <dbReference type="EMBL" id="NYD37328.1"/>
    </source>
</evidence>